<feature type="domain" description="Glycosyl transferase family 51" evidence="4">
    <location>
        <begin position="61"/>
        <end position="203"/>
    </location>
</feature>
<dbReference type="EMBL" id="CP003389">
    <property type="protein sequence ID" value="AFE09517.1"/>
    <property type="molecule type" value="Genomic_DNA"/>
</dbReference>
<evidence type="ECO:0000256" key="1">
    <source>
        <dbReference type="ARBA" id="ARBA00004752"/>
    </source>
</evidence>
<accession>H8MPY3</accession>
<evidence type="ECO:0000313" key="6">
    <source>
        <dbReference type="Proteomes" id="UP000007587"/>
    </source>
</evidence>
<feature type="compositionally biased region" description="Polar residues" evidence="3">
    <location>
        <begin position="304"/>
        <end position="314"/>
    </location>
</feature>
<dbReference type="KEGG" id="ccx:COCOR_05016"/>
<dbReference type="PANTHER" id="PTHR32282:SF33">
    <property type="entry name" value="PEPTIDOGLYCAN GLYCOSYLTRANSFERASE"/>
    <property type="match status" value="1"/>
</dbReference>
<dbReference type="STRING" id="1144275.COCOR_05016"/>
<evidence type="ECO:0000313" key="5">
    <source>
        <dbReference type="EMBL" id="AFE09517.1"/>
    </source>
</evidence>
<keyword evidence="2" id="KW-0808">Transferase</keyword>
<proteinExistence type="predicted"/>
<dbReference type="PANTHER" id="PTHR32282">
    <property type="entry name" value="BINDING PROTEIN TRANSPEPTIDASE, PUTATIVE-RELATED"/>
    <property type="match status" value="1"/>
</dbReference>
<dbReference type="Proteomes" id="UP000007587">
    <property type="component" value="Chromosome"/>
</dbReference>
<sequence length="322" mass="35956">MRKRPVIAMLLLLFFLLPTLGMSGLWLATPDASALLRNHPQHTQYMLLRAREQGLPDHAFSLQWIALGDVSPLLICSVVKAEDTGFFRHQGVEWGETRRIAWKWLTGNATHGGSTISQQLARNLYFSPDRNAVRKLRELFAANELERTLDKRRILELYLNTVEWADGVWGIRNASLHFFSKEPGALDAFEAAFLVSLLPAPRQPLLGPNGYRAYVVQSRVLSQLRASGLLDTDAYQRGQTQVRTLYRQLLRGQRVEEVLAGERSTGPEVRGTVPHPEEVDEVLRQECGLEQERAAAKNAVAPPNSGTKSPSLPQHGQGGPVD</sequence>
<dbReference type="HOGENOM" id="CLU_862530_0_0_7"/>
<dbReference type="GO" id="GO:0008955">
    <property type="term" value="F:peptidoglycan glycosyltransferase activity"/>
    <property type="evidence" value="ECO:0007669"/>
    <property type="project" value="TreeGrafter"/>
</dbReference>
<gene>
    <name evidence="5" type="primary">mtgA2</name>
    <name evidence="5" type="ordered locus">COCOR_05016</name>
</gene>
<dbReference type="InParanoid" id="H8MPY3"/>
<evidence type="ECO:0000256" key="2">
    <source>
        <dbReference type="ARBA" id="ARBA00022679"/>
    </source>
</evidence>
<keyword evidence="6" id="KW-1185">Reference proteome</keyword>
<dbReference type="InterPro" id="IPR001264">
    <property type="entry name" value="Glyco_trans_51"/>
</dbReference>
<evidence type="ECO:0000259" key="4">
    <source>
        <dbReference type="Pfam" id="PF00912"/>
    </source>
</evidence>
<protein>
    <submittedName>
        <fullName evidence="5">Monofunctional biosynthetic peptidoglycan transglycosylase</fullName>
    </submittedName>
</protein>
<dbReference type="InterPro" id="IPR023346">
    <property type="entry name" value="Lysozyme-like_dom_sf"/>
</dbReference>
<dbReference type="SUPFAM" id="SSF53955">
    <property type="entry name" value="Lysozyme-like"/>
    <property type="match status" value="1"/>
</dbReference>
<dbReference type="eggNOG" id="COG0744">
    <property type="taxonomic scope" value="Bacteria"/>
</dbReference>
<dbReference type="InterPro" id="IPR050396">
    <property type="entry name" value="Glycosyltr_51/Transpeptidase"/>
</dbReference>
<feature type="region of interest" description="Disordered" evidence="3">
    <location>
        <begin position="292"/>
        <end position="322"/>
    </location>
</feature>
<dbReference type="Gene3D" id="1.10.3810.10">
    <property type="entry name" value="Biosynthetic peptidoglycan transglycosylase-like"/>
    <property type="match status" value="1"/>
</dbReference>
<comment type="pathway">
    <text evidence="1">Cell wall biogenesis; peptidoglycan biosynthesis.</text>
</comment>
<evidence type="ECO:0000256" key="3">
    <source>
        <dbReference type="SAM" id="MobiDB-lite"/>
    </source>
</evidence>
<dbReference type="Pfam" id="PF00912">
    <property type="entry name" value="Transgly"/>
    <property type="match status" value="1"/>
</dbReference>
<name>H8MPY3_CORCM</name>
<reference evidence="6" key="2">
    <citation type="submission" date="2012-03" db="EMBL/GenBank/DDBJ databases">
        <title>Genome sequence of the fruiting myxobacterium Corallococcus coralloides DSM 2259.</title>
        <authorList>
            <person name="Huntley S."/>
            <person name="Zhang Y."/>
            <person name="Treuner-Lange A."/>
            <person name="Sensen C.W."/>
            <person name="Sogaard-Andersen L."/>
        </authorList>
    </citation>
    <scope>NUCLEOTIDE SEQUENCE [LARGE SCALE GENOMIC DNA]</scope>
    <source>
        <strain evidence="6">ATCC 25202 / DSM 2259 / NBRC 100086 / M2</strain>
    </source>
</reference>
<organism evidence="5 6">
    <name type="scientific">Corallococcus coralloides (strain ATCC 25202 / DSM 2259 / NBRC 100086 / M2)</name>
    <name type="common">Myxococcus coralloides</name>
    <dbReference type="NCBI Taxonomy" id="1144275"/>
    <lineage>
        <taxon>Bacteria</taxon>
        <taxon>Pseudomonadati</taxon>
        <taxon>Myxococcota</taxon>
        <taxon>Myxococcia</taxon>
        <taxon>Myxococcales</taxon>
        <taxon>Cystobacterineae</taxon>
        <taxon>Myxococcaceae</taxon>
        <taxon>Corallococcus</taxon>
    </lineage>
</organism>
<reference evidence="5 6" key="1">
    <citation type="journal article" date="2012" name="J. Bacteriol.">
        <title>Complete Genome Sequence of the Fruiting Myxobacterium Corallococcus coralloides DSM 2259.</title>
        <authorList>
            <person name="Huntley S."/>
            <person name="Zhang Y."/>
            <person name="Treuner-Lange A."/>
            <person name="Kneip S."/>
            <person name="Sensen C.W."/>
            <person name="Sogaard-Andersen L."/>
        </authorList>
    </citation>
    <scope>NUCLEOTIDE SEQUENCE [LARGE SCALE GENOMIC DNA]</scope>
    <source>
        <strain evidence="6">ATCC 25202 / DSM 2259 / NBRC 100086 / M2</strain>
    </source>
</reference>
<dbReference type="RefSeq" id="WP_014397809.1">
    <property type="nucleotide sequence ID" value="NC_017030.1"/>
</dbReference>
<dbReference type="InterPro" id="IPR036950">
    <property type="entry name" value="PBP_transglycosylase"/>
</dbReference>
<dbReference type="AlphaFoldDB" id="H8MPY3"/>